<protein>
    <submittedName>
        <fullName evidence="1">Uncharacterized protein</fullName>
    </submittedName>
</protein>
<organism evidence="1 2">
    <name type="scientific">Clavibacter michiganensis subsp. michiganensis</name>
    <dbReference type="NCBI Taxonomy" id="33013"/>
    <lineage>
        <taxon>Bacteria</taxon>
        <taxon>Bacillati</taxon>
        <taxon>Actinomycetota</taxon>
        <taxon>Actinomycetes</taxon>
        <taxon>Micrococcales</taxon>
        <taxon>Microbacteriaceae</taxon>
        <taxon>Clavibacter</taxon>
    </lineage>
</organism>
<keyword evidence="2" id="KW-1185">Reference proteome</keyword>
<dbReference type="Proteomes" id="UP000195062">
    <property type="component" value="Unassembled WGS sequence"/>
</dbReference>
<gene>
    <name evidence="1" type="ORF">CMMCAS07_08225</name>
</gene>
<dbReference type="EMBL" id="MDHH01000001">
    <property type="protein sequence ID" value="OUE04921.1"/>
    <property type="molecule type" value="Genomic_DNA"/>
</dbReference>
<evidence type="ECO:0000313" key="1">
    <source>
        <dbReference type="EMBL" id="OUE04921.1"/>
    </source>
</evidence>
<comment type="caution">
    <text evidence="1">The sequence shown here is derived from an EMBL/GenBank/DDBJ whole genome shotgun (WGS) entry which is preliminary data.</text>
</comment>
<name>A0A251XN87_CLAMM</name>
<evidence type="ECO:0000313" key="2">
    <source>
        <dbReference type="Proteomes" id="UP000195062"/>
    </source>
</evidence>
<sequence length="51" mass="5414">MPTAYTSPYDNQVQAAFVTELQNVTSLGKDPDQAWTDAVAAGEAALKTAKQ</sequence>
<dbReference type="AlphaFoldDB" id="A0A251XN87"/>
<accession>A0A251XN87</accession>
<reference evidence="1 2" key="1">
    <citation type="submission" date="2016-08" db="EMBL/GenBank/DDBJ databases">
        <title>Genome sequence of Clavibacter michiganensis subsp. michiganensis strain CASJ007.</title>
        <authorList>
            <person name="Thapa S.P."/>
            <person name="Coaker G."/>
        </authorList>
    </citation>
    <scope>NUCLEOTIDE SEQUENCE [LARGE SCALE GENOMIC DNA]</scope>
    <source>
        <strain evidence="1">CASJ007</strain>
    </source>
</reference>
<proteinExistence type="predicted"/>